<evidence type="ECO:0000313" key="2">
    <source>
        <dbReference type="EMBL" id="KIO45919.1"/>
    </source>
</evidence>
<evidence type="ECO:0000313" key="3">
    <source>
        <dbReference type="Proteomes" id="UP000031980"/>
    </source>
</evidence>
<comment type="caution">
    <text evidence="2">The sequence shown here is derived from an EMBL/GenBank/DDBJ whole genome shotgun (WGS) entry which is preliminary data.</text>
</comment>
<gene>
    <name evidence="2" type="ORF">BA92_05600</name>
</gene>
<dbReference type="EMBL" id="JPIU01000037">
    <property type="protein sequence ID" value="KIO45919.1"/>
    <property type="molecule type" value="Genomic_DNA"/>
</dbReference>
<proteinExistence type="predicted"/>
<keyword evidence="3" id="KW-1185">Reference proteome</keyword>
<organism evidence="2 3">
    <name type="scientific">Sanguibacteroides justesenii</name>
    <dbReference type="NCBI Taxonomy" id="1547597"/>
    <lineage>
        <taxon>Bacteria</taxon>
        <taxon>Pseudomonadati</taxon>
        <taxon>Bacteroidota</taxon>
        <taxon>Bacteroidia</taxon>
        <taxon>Bacteroidales</taxon>
        <taxon>Porphyromonadaceae</taxon>
        <taxon>Sanguibacteroides</taxon>
    </lineage>
</organism>
<keyword evidence="1" id="KW-1133">Transmembrane helix</keyword>
<keyword evidence="1" id="KW-0472">Membrane</keyword>
<feature type="transmembrane region" description="Helical" evidence="1">
    <location>
        <begin position="21"/>
        <end position="39"/>
    </location>
</feature>
<protein>
    <submittedName>
        <fullName evidence="2">Uncharacterized protein</fullName>
    </submittedName>
</protein>
<accession>A0A0C3RIR6</accession>
<evidence type="ECO:0000256" key="1">
    <source>
        <dbReference type="SAM" id="Phobius"/>
    </source>
</evidence>
<sequence length="59" mass="6903">MNLSIRNIKAKYNRKNCFRIIAGRFLYLTNIVNILGNTIPDLNKKARSENLALFYVEKD</sequence>
<name>A0A0C3RIR6_9PORP</name>
<dbReference type="Proteomes" id="UP000031980">
    <property type="component" value="Unassembled WGS sequence"/>
</dbReference>
<dbReference type="AlphaFoldDB" id="A0A0C3RIR6"/>
<reference evidence="2 3" key="1">
    <citation type="submission" date="2014-07" db="EMBL/GenBank/DDBJ databases">
        <title>Porphyromonadaceae bacterium OUH 308042 = ATCC BAA-2681 = DSM 28342 draft genome.</title>
        <authorList>
            <person name="Sydenham T.V."/>
            <person name="Hasman H."/>
            <person name="Justensen U.S."/>
        </authorList>
    </citation>
    <scope>NUCLEOTIDE SEQUENCE [LARGE SCALE GENOMIC DNA]</scope>
    <source>
        <strain evidence="2 3">OUH 308042</strain>
    </source>
</reference>
<keyword evidence="1" id="KW-0812">Transmembrane</keyword>